<dbReference type="PANTHER" id="PTHR47332:SF2">
    <property type="entry name" value="SET-6"/>
    <property type="match status" value="1"/>
</dbReference>
<comment type="caution">
    <text evidence="1">The sequence shown here is derived from an EMBL/GenBank/DDBJ whole genome shotgun (WGS) entry which is preliminary data.</text>
</comment>
<evidence type="ECO:0000313" key="2">
    <source>
        <dbReference type="Proteomes" id="UP000664203"/>
    </source>
</evidence>
<organism evidence="1 2">
    <name type="scientific">Alectoria fallacina</name>
    <dbReference type="NCBI Taxonomy" id="1903189"/>
    <lineage>
        <taxon>Eukaryota</taxon>
        <taxon>Fungi</taxon>
        <taxon>Dikarya</taxon>
        <taxon>Ascomycota</taxon>
        <taxon>Pezizomycotina</taxon>
        <taxon>Lecanoromycetes</taxon>
        <taxon>OSLEUM clade</taxon>
        <taxon>Lecanoromycetidae</taxon>
        <taxon>Lecanorales</taxon>
        <taxon>Lecanorineae</taxon>
        <taxon>Parmeliaceae</taxon>
        <taxon>Alectoria</taxon>
    </lineage>
</organism>
<dbReference type="OrthoDB" id="265717at2759"/>
<name>A0A8H3FBR3_9LECA</name>
<proteinExistence type="predicted"/>
<dbReference type="EMBL" id="CAJPDR010000104">
    <property type="protein sequence ID" value="CAF9917871.1"/>
    <property type="molecule type" value="Genomic_DNA"/>
</dbReference>
<dbReference type="Gene3D" id="2.170.270.10">
    <property type="entry name" value="SET domain"/>
    <property type="match status" value="1"/>
</dbReference>
<sequence>MVEIAKDDEITISYRPATGYHTRTKREIELRKWSFYCGCGACQPRSLFGAGSDARRLQMRRLQDKIDTRNYPPGNIIQRLHDIGKLEYLLRQEELIYPMLADVYHLAAEWYRDTLLGDTSRAASYEDGNRKQALELARKELDLDVACTGHRSTEVAKTLRFIRQLQG</sequence>
<reference evidence="1" key="1">
    <citation type="submission" date="2021-03" db="EMBL/GenBank/DDBJ databases">
        <authorList>
            <person name="Tagirdzhanova G."/>
        </authorList>
    </citation>
    <scope>NUCLEOTIDE SEQUENCE</scope>
</reference>
<dbReference type="InterPro" id="IPR053185">
    <property type="entry name" value="SET_domain_protein"/>
</dbReference>
<dbReference type="SUPFAM" id="SSF82199">
    <property type="entry name" value="SET domain"/>
    <property type="match status" value="1"/>
</dbReference>
<dbReference type="AlphaFoldDB" id="A0A8H3FBR3"/>
<dbReference type="InterPro" id="IPR046341">
    <property type="entry name" value="SET_dom_sf"/>
</dbReference>
<keyword evidence="2" id="KW-1185">Reference proteome</keyword>
<accession>A0A8H3FBR3</accession>
<protein>
    <submittedName>
        <fullName evidence="1">Uncharacterized protein</fullName>
    </submittedName>
</protein>
<evidence type="ECO:0000313" key="1">
    <source>
        <dbReference type="EMBL" id="CAF9917871.1"/>
    </source>
</evidence>
<gene>
    <name evidence="1" type="ORF">ALECFALPRED_000388</name>
</gene>
<dbReference type="Proteomes" id="UP000664203">
    <property type="component" value="Unassembled WGS sequence"/>
</dbReference>
<dbReference type="PANTHER" id="PTHR47332">
    <property type="entry name" value="SET DOMAIN-CONTAINING PROTEIN 5"/>
    <property type="match status" value="1"/>
</dbReference>